<comment type="function">
    <text evidence="11">Phosphorylation of dTMP to form dTDP in both de novo and salvage pathways of dTTP synthesis.</text>
</comment>
<dbReference type="eggNOG" id="COG0125">
    <property type="taxonomic scope" value="Bacteria"/>
</dbReference>
<dbReference type="AlphaFoldDB" id="A0A098PUE0"/>
<keyword evidence="5 11" id="KW-0545">Nucleotide biosynthesis</keyword>
<dbReference type="STRING" id="325777.GW15_0218745"/>
<evidence type="ECO:0000256" key="10">
    <source>
        <dbReference type="ARBA" id="ARBA00048743"/>
    </source>
</evidence>
<evidence type="ECO:0000313" key="13">
    <source>
        <dbReference type="Proteomes" id="UP000028012"/>
    </source>
</evidence>
<dbReference type="HOGENOM" id="CLU_049131_0_2_6"/>
<dbReference type="GO" id="GO:0005829">
    <property type="term" value="C:cytosol"/>
    <property type="evidence" value="ECO:0007669"/>
    <property type="project" value="TreeGrafter"/>
</dbReference>
<evidence type="ECO:0000256" key="4">
    <source>
        <dbReference type="ARBA" id="ARBA00022679"/>
    </source>
</evidence>
<dbReference type="PANTHER" id="PTHR10344">
    <property type="entry name" value="THYMIDYLATE KINASE"/>
    <property type="match status" value="1"/>
</dbReference>
<keyword evidence="8 11" id="KW-0067">ATP-binding</keyword>
<organism evidence="12 13">
    <name type="scientific">Xanthomonas axonopodis pv. vasculorum</name>
    <dbReference type="NCBI Taxonomy" id="325777"/>
    <lineage>
        <taxon>Bacteria</taxon>
        <taxon>Pseudomonadati</taxon>
        <taxon>Pseudomonadota</taxon>
        <taxon>Gammaproteobacteria</taxon>
        <taxon>Lysobacterales</taxon>
        <taxon>Lysobacteraceae</taxon>
        <taxon>Xanthomonas</taxon>
    </lineage>
</organism>
<name>A0A098PUE0_9XANT</name>
<dbReference type="CDD" id="cd01672">
    <property type="entry name" value="TMPK"/>
    <property type="match status" value="1"/>
</dbReference>
<evidence type="ECO:0000256" key="7">
    <source>
        <dbReference type="ARBA" id="ARBA00022777"/>
    </source>
</evidence>
<dbReference type="InterPro" id="IPR039430">
    <property type="entry name" value="Thymidylate_kin-like_dom"/>
</dbReference>
<dbReference type="Pfam" id="PF02223">
    <property type="entry name" value="Thymidylate_kin"/>
    <property type="match status" value="1"/>
</dbReference>
<evidence type="ECO:0000256" key="8">
    <source>
        <dbReference type="ARBA" id="ARBA00022840"/>
    </source>
</evidence>
<dbReference type="GO" id="GO:0004798">
    <property type="term" value="F:dTMP kinase activity"/>
    <property type="evidence" value="ECO:0007669"/>
    <property type="project" value="UniProtKB-UniRule"/>
</dbReference>
<keyword evidence="6 11" id="KW-0547">Nucleotide-binding</keyword>
<feature type="binding site" evidence="11">
    <location>
        <begin position="16"/>
        <end position="23"/>
    </location>
    <ligand>
        <name>ATP</name>
        <dbReference type="ChEBI" id="CHEBI:30616"/>
    </ligand>
</feature>
<gene>
    <name evidence="11" type="primary">tmk</name>
    <name evidence="12" type="ORF">GW15_0218745</name>
</gene>
<evidence type="ECO:0000256" key="11">
    <source>
        <dbReference type="HAMAP-Rule" id="MF_00165"/>
    </source>
</evidence>
<dbReference type="RefSeq" id="WP_042824108.1">
    <property type="nucleotide sequence ID" value="NZ_CP053649.1"/>
</dbReference>
<dbReference type="EMBL" id="JPHD02000120">
    <property type="protein sequence ID" value="KGE50705.1"/>
    <property type="molecule type" value="Genomic_DNA"/>
</dbReference>
<comment type="catalytic activity">
    <reaction evidence="10 11">
        <text>dTMP + ATP = dTDP + ADP</text>
        <dbReference type="Rhea" id="RHEA:13517"/>
        <dbReference type="ChEBI" id="CHEBI:30616"/>
        <dbReference type="ChEBI" id="CHEBI:58369"/>
        <dbReference type="ChEBI" id="CHEBI:63528"/>
        <dbReference type="ChEBI" id="CHEBI:456216"/>
        <dbReference type="EC" id="2.7.4.9"/>
    </reaction>
</comment>
<comment type="caution">
    <text evidence="12">The sequence shown here is derived from an EMBL/GenBank/DDBJ whole genome shotgun (WGS) entry which is preliminary data.</text>
</comment>
<evidence type="ECO:0000313" key="12">
    <source>
        <dbReference type="EMBL" id="KGE50705.1"/>
    </source>
</evidence>
<dbReference type="GO" id="GO:0006235">
    <property type="term" value="P:dTTP biosynthetic process"/>
    <property type="evidence" value="ECO:0007669"/>
    <property type="project" value="UniProtKB-UniRule"/>
</dbReference>
<dbReference type="InterPro" id="IPR018094">
    <property type="entry name" value="Thymidylate_kinase"/>
</dbReference>
<dbReference type="GeneID" id="58004914"/>
<evidence type="ECO:0000256" key="3">
    <source>
        <dbReference type="ARBA" id="ARBA00017144"/>
    </source>
</evidence>
<dbReference type="InterPro" id="IPR027417">
    <property type="entry name" value="P-loop_NTPase"/>
</dbReference>
<accession>A0A098PUE0</accession>
<proteinExistence type="inferred from homology"/>
<evidence type="ECO:0000256" key="2">
    <source>
        <dbReference type="ARBA" id="ARBA00012980"/>
    </source>
</evidence>
<protein>
    <recommendedName>
        <fullName evidence="3 11">Thymidylate kinase</fullName>
        <ecNumber evidence="2 11">2.7.4.9</ecNumber>
    </recommendedName>
    <alternativeName>
        <fullName evidence="9 11">dTMP kinase</fullName>
    </alternativeName>
</protein>
<dbReference type="GO" id="GO:0006233">
    <property type="term" value="P:dTDP biosynthetic process"/>
    <property type="evidence" value="ECO:0007669"/>
    <property type="project" value="InterPro"/>
</dbReference>
<dbReference type="GO" id="GO:0005524">
    <property type="term" value="F:ATP binding"/>
    <property type="evidence" value="ECO:0007669"/>
    <property type="project" value="UniProtKB-UniRule"/>
</dbReference>
<reference evidence="12 13" key="1">
    <citation type="submission" date="2014-09" db="EMBL/GenBank/DDBJ databases">
        <title>A draft genome sequence for Xanthomonas axonopodis pv. vasculorum NCPPB 900.</title>
        <authorList>
            <person name="Harrison J."/>
            <person name="Studholme D.J."/>
        </authorList>
    </citation>
    <scope>NUCLEOTIDE SEQUENCE [LARGE SCALE GENOMIC DNA]</scope>
    <source>
        <strain evidence="12 13">NCPPB 900</strain>
    </source>
</reference>
<evidence type="ECO:0000256" key="9">
    <source>
        <dbReference type="ARBA" id="ARBA00029962"/>
    </source>
</evidence>
<dbReference type="HAMAP" id="MF_00165">
    <property type="entry name" value="Thymidylate_kinase"/>
    <property type="match status" value="1"/>
</dbReference>
<keyword evidence="4 11" id="KW-0808">Transferase</keyword>
<dbReference type="EC" id="2.7.4.9" evidence="2 11"/>
<dbReference type="Gene3D" id="3.40.50.300">
    <property type="entry name" value="P-loop containing nucleotide triphosphate hydrolases"/>
    <property type="match status" value="1"/>
</dbReference>
<dbReference type="GO" id="GO:0006227">
    <property type="term" value="P:dUDP biosynthetic process"/>
    <property type="evidence" value="ECO:0007669"/>
    <property type="project" value="TreeGrafter"/>
</dbReference>
<evidence type="ECO:0000256" key="1">
    <source>
        <dbReference type="ARBA" id="ARBA00009776"/>
    </source>
</evidence>
<comment type="similarity">
    <text evidence="1 11">Belongs to the thymidylate kinase family.</text>
</comment>
<dbReference type="Proteomes" id="UP000028012">
    <property type="component" value="Unassembled WGS sequence"/>
</dbReference>
<dbReference type="NCBIfam" id="TIGR00041">
    <property type="entry name" value="DTMP_kinase"/>
    <property type="match status" value="1"/>
</dbReference>
<dbReference type="SUPFAM" id="SSF52540">
    <property type="entry name" value="P-loop containing nucleoside triphosphate hydrolases"/>
    <property type="match status" value="1"/>
</dbReference>
<sequence length="227" mass="24065">MTIELKPGGLLIAIEGIDGAGKTTLARRLATTLEAAGARVVLSKEPTNGPWGTQLRQSAATGRLSAEQEAELLIRDRHEHVDTLITPALARGDIVILDRYFPSMVAYQGAAGLPLDELLERNAFAPRPDVLLLLDLPPPTGLARIRARGDAPNHFETQDNLERCRTIFAALELPGKHVVDASADADSVLRQAHAIIVAALADRLSGDAAKADTGKAALELLSAGRPA</sequence>
<evidence type="ECO:0000256" key="5">
    <source>
        <dbReference type="ARBA" id="ARBA00022727"/>
    </source>
</evidence>
<evidence type="ECO:0000256" key="6">
    <source>
        <dbReference type="ARBA" id="ARBA00022741"/>
    </source>
</evidence>
<keyword evidence="7 11" id="KW-0418">Kinase</keyword>
<dbReference type="PANTHER" id="PTHR10344:SF4">
    <property type="entry name" value="UMP-CMP KINASE 2, MITOCHONDRIAL"/>
    <property type="match status" value="1"/>
</dbReference>